<evidence type="ECO:0000313" key="4">
    <source>
        <dbReference type="Proteomes" id="UP000028341"/>
    </source>
</evidence>
<evidence type="ECO:0000259" key="2">
    <source>
        <dbReference type="Pfam" id="PF13229"/>
    </source>
</evidence>
<feature type="chain" id="PRO_5001766802" description="Right handed beta helix domain-containing protein" evidence="1">
    <location>
        <begin position="29"/>
        <end position="355"/>
    </location>
</feature>
<reference evidence="3 4" key="1">
    <citation type="submission" date="2014-02" db="EMBL/GenBank/DDBJ databases">
        <title>The genome announcement of Streptomyces toyocaensis NRRL15009.</title>
        <authorList>
            <person name="Hong H.-J."/>
            <person name="Kwun M.J."/>
        </authorList>
    </citation>
    <scope>NUCLEOTIDE SEQUENCE [LARGE SCALE GENOMIC DNA]</scope>
    <source>
        <strain evidence="3 4">NRRL 15009</strain>
    </source>
</reference>
<gene>
    <name evidence="3" type="ORF">BU52_16105</name>
</gene>
<dbReference type="AlphaFoldDB" id="A0A081XRS9"/>
<dbReference type="EMBL" id="JFCB01000012">
    <property type="protein sequence ID" value="KES06252.1"/>
    <property type="molecule type" value="Genomic_DNA"/>
</dbReference>
<feature type="domain" description="Right handed beta helix" evidence="2">
    <location>
        <begin position="111"/>
        <end position="281"/>
    </location>
</feature>
<protein>
    <recommendedName>
        <fullName evidence="2">Right handed beta helix domain-containing protein</fullName>
    </recommendedName>
</protein>
<dbReference type="STRING" id="55952.BU52_16105"/>
<dbReference type="SUPFAM" id="SSF51126">
    <property type="entry name" value="Pectin lyase-like"/>
    <property type="match status" value="1"/>
</dbReference>
<dbReference type="InterPro" id="IPR039448">
    <property type="entry name" value="Beta_helix"/>
</dbReference>
<dbReference type="Pfam" id="PF13229">
    <property type="entry name" value="Beta_helix"/>
    <property type="match status" value="1"/>
</dbReference>
<dbReference type="RefSeq" id="WP_037934177.1">
    <property type="nucleotide sequence ID" value="NZ_JBFADL010000032.1"/>
</dbReference>
<dbReference type="InterPro" id="IPR011050">
    <property type="entry name" value="Pectin_lyase_fold/virulence"/>
</dbReference>
<dbReference type="Proteomes" id="UP000028341">
    <property type="component" value="Unassembled WGS sequence"/>
</dbReference>
<keyword evidence="4" id="KW-1185">Reference proteome</keyword>
<comment type="caution">
    <text evidence="3">The sequence shown here is derived from an EMBL/GenBank/DDBJ whole genome shotgun (WGS) entry which is preliminary data.</text>
</comment>
<sequence length="355" mass="36192">MPSFSARALRTIVASAVLTTLSGVTADAAESHTRMVPCHDNAALISAVNEANAAGSGVIRLARKCTYILSRAFPGDYGDNALPAITGNITIEGNGATLARANTAPDMRILQVSGHGALTVENTTLTNGKLDPNFSFGGNAFVFVPTASLKLVHSRLTHGFARWGGGVLNDGPLEIDHSQITRNSTSYGGGGIWNRWTLLVKASEITANTGAVEIGGIATGGSTPGPTATATVRSSRVSDNRGSGIATDVHMTTDVIDSVVTGNTGTAAVPGGGVDNEGTTTLTRSQVVGNHSPSTGGGIYNVGTLRLVRTSVSRNTAGTDGGGIYNAIPGTVTLRHSAVYGNRPNNCAPPGTCPR</sequence>
<accession>A0A081XRS9</accession>
<evidence type="ECO:0000256" key="1">
    <source>
        <dbReference type="SAM" id="SignalP"/>
    </source>
</evidence>
<proteinExistence type="predicted"/>
<dbReference type="eggNOG" id="COG2931">
    <property type="taxonomic scope" value="Bacteria"/>
</dbReference>
<organism evidence="3 4">
    <name type="scientific">Streptomyces toyocaensis</name>
    <dbReference type="NCBI Taxonomy" id="55952"/>
    <lineage>
        <taxon>Bacteria</taxon>
        <taxon>Bacillati</taxon>
        <taxon>Actinomycetota</taxon>
        <taxon>Actinomycetes</taxon>
        <taxon>Kitasatosporales</taxon>
        <taxon>Streptomycetaceae</taxon>
        <taxon>Streptomyces</taxon>
    </lineage>
</organism>
<keyword evidence="1" id="KW-0732">Signal</keyword>
<feature type="signal peptide" evidence="1">
    <location>
        <begin position="1"/>
        <end position="28"/>
    </location>
</feature>
<name>A0A081XRS9_STRTO</name>
<dbReference type="OrthoDB" id="3403180at2"/>
<evidence type="ECO:0000313" key="3">
    <source>
        <dbReference type="EMBL" id="KES06252.1"/>
    </source>
</evidence>